<reference evidence="2 3" key="1">
    <citation type="journal article" date="2014" name="Genome Announc.">
        <title>Draft genome sequences of eight enterohepatic helicobacter species isolated from both laboratory and wild rodents.</title>
        <authorList>
            <person name="Sheh A."/>
            <person name="Shen Z."/>
            <person name="Fox J.G."/>
        </authorList>
    </citation>
    <scope>NUCLEOTIDE SEQUENCE [LARGE SCALE GENOMIC DNA]</scope>
    <source>
        <strain evidence="2 3">MIT-03-7007</strain>
    </source>
</reference>
<sequence>MFFAKCKMILNARSFVNGEVIFYTMMCVESSLVIISLMFFDTQWWQFLGMLVVMLETIFIFLCYRYRYHSKFFQLEGDRGRFTRFYQWIEIYLPLIFWLFCPMSWSLT</sequence>
<dbReference type="EMBL" id="JRPC02000013">
    <property type="protein sequence ID" value="TLE15740.1"/>
    <property type="molecule type" value="Genomic_DNA"/>
</dbReference>
<feature type="transmembrane region" description="Helical" evidence="1">
    <location>
        <begin position="20"/>
        <end position="39"/>
    </location>
</feature>
<feature type="transmembrane region" description="Helical" evidence="1">
    <location>
        <begin position="45"/>
        <end position="64"/>
    </location>
</feature>
<dbReference type="Proteomes" id="UP000029920">
    <property type="component" value="Unassembled WGS sequence"/>
</dbReference>
<keyword evidence="1" id="KW-0812">Transmembrane</keyword>
<dbReference type="RefSeq" id="WP_034552736.1">
    <property type="nucleotide sequence ID" value="NZ_JRPC02000013.1"/>
</dbReference>
<evidence type="ECO:0000256" key="1">
    <source>
        <dbReference type="SAM" id="Phobius"/>
    </source>
</evidence>
<evidence type="ECO:0000313" key="3">
    <source>
        <dbReference type="Proteomes" id="UP000029920"/>
    </source>
</evidence>
<gene>
    <name evidence="2" type="ORF">LS72_005760</name>
</gene>
<name>A0A4U8UF29_9HELI</name>
<feature type="transmembrane region" description="Helical" evidence="1">
    <location>
        <begin position="85"/>
        <end position="105"/>
    </location>
</feature>
<accession>A0A4U8UF29</accession>
<organism evidence="2 3">
    <name type="scientific">Helicobacter apodemus</name>
    <dbReference type="NCBI Taxonomy" id="135569"/>
    <lineage>
        <taxon>Bacteria</taxon>
        <taxon>Pseudomonadati</taxon>
        <taxon>Campylobacterota</taxon>
        <taxon>Epsilonproteobacteria</taxon>
        <taxon>Campylobacterales</taxon>
        <taxon>Helicobacteraceae</taxon>
        <taxon>Helicobacter</taxon>
    </lineage>
</organism>
<comment type="caution">
    <text evidence="2">The sequence shown here is derived from an EMBL/GenBank/DDBJ whole genome shotgun (WGS) entry which is preliminary data.</text>
</comment>
<protein>
    <submittedName>
        <fullName evidence="2">Uncharacterized protein</fullName>
    </submittedName>
</protein>
<keyword evidence="1" id="KW-0472">Membrane</keyword>
<proteinExistence type="predicted"/>
<dbReference type="AlphaFoldDB" id="A0A4U8UF29"/>
<keyword evidence="3" id="KW-1185">Reference proteome</keyword>
<keyword evidence="1" id="KW-1133">Transmembrane helix</keyword>
<evidence type="ECO:0000313" key="2">
    <source>
        <dbReference type="EMBL" id="TLE15740.1"/>
    </source>
</evidence>